<organism evidence="3 4">
    <name type="scientific">Kitasatospora paracochleata</name>
    <dbReference type="NCBI Taxonomy" id="58354"/>
    <lineage>
        <taxon>Bacteria</taxon>
        <taxon>Bacillati</taxon>
        <taxon>Actinomycetota</taxon>
        <taxon>Actinomycetes</taxon>
        <taxon>Kitasatosporales</taxon>
        <taxon>Streptomycetaceae</taxon>
        <taxon>Kitasatospora</taxon>
    </lineage>
</organism>
<protein>
    <recommendedName>
        <fullName evidence="2">Ferric siderophore reductase C-terminal domain-containing protein</fullName>
    </recommendedName>
</protein>
<dbReference type="Proteomes" id="UP001206483">
    <property type="component" value="Unassembled WGS sequence"/>
</dbReference>
<dbReference type="EMBL" id="JAMZDX010000002">
    <property type="protein sequence ID" value="MCP2308260.1"/>
    <property type="molecule type" value="Genomic_DNA"/>
</dbReference>
<dbReference type="InterPro" id="IPR024726">
    <property type="entry name" value="FhuF_C"/>
</dbReference>
<comment type="caution">
    <text evidence="3">The sequence shown here is derived from an EMBL/GenBank/DDBJ whole genome shotgun (WGS) entry which is preliminary data.</text>
</comment>
<evidence type="ECO:0000259" key="2">
    <source>
        <dbReference type="Pfam" id="PF11575"/>
    </source>
</evidence>
<keyword evidence="4" id="KW-1185">Reference proteome</keyword>
<dbReference type="Pfam" id="PF11575">
    <property type="entry name" value="FhuF_C"/>
    <property type="match status" value="1"/>
</dbReference>
<dbReference type="RefSeq" id="WP_253794835.1">
    <property type="nucleotide sequence ID" value="NZ_BAAAUB010000048.1"/>
</dbReference>
<sequence length="240" mass="25070">MTRAEELFERVGRVGPYFAVRYGGPAPAGFRPLRELYSTEPGSPLAVKIAAAAVQLRTAEPRVAASIVHLGLAARLWSVALGTAVLGGAVPDLDPDRAHHLLPPTGPLELWLPGLAPVGADLATELRRTVLDANLAPLAAAVRAVTPVSARLLDGNAASALAGTARMLGRSAEPLARELLGRSPLHFRRDSCCLYYRVPGGGLCGDCVLSHVPGKVHPGARGGTPGRRLGENCATGRQLR</sequence>
<name>A0ABT1ISY9_9ACTN</name>
<gene>
    <name evidence="3" type="ORF">FHR36_001384</name>
</gene>
<evidence type="ECO:0000256" key="1">
    <source>
        <dbReference type="SAM" id="MobiDB-lite"/>
    </source>
</evidence>
<reference evidence="3 4" key="1">
    <citation type="submission" date="2022-06" db="EMBL/GenBank/DDBJ databases">
        <title>Sequencing the genomes of 1000 actinobacteria strains.</title>
        <authorList>
            <person name="Klenk H.-P."/>
        </authorList>
    </citation>
    <scope>NUCLEOTIDE SEQUENCE [LARGE SCALE GENOMIC DNA]</scope>
    <source>
        <strain evidence="3 4">DSM 41656</strain>
    </source>
</reference>
<evidence type="ECO:0000313" key="3">
    <source>
        <dbReference type="EMBL" id="MCP2308260.1"/>
    </source>
</evidence>
<accession>A0ABT1ISY9</accession>
<feature type="domain" description="Ferric siderophore reductase C-terminal" evidence="2">
    <location>
        <begin position="189"/>
        <end position="209"/>
    </location>
</feature>
<feature type="region of interest" description="Disordered" evidence="1">
    <location>
        <begin position="219"/>
        <end position="240"/>
    </location>
</feature>
<evidence type="ECO:0000313" key="4">
    <source>
        <dbReference type="Proteomes" id="UP001206483"/>
    </source>
</evidence>
<proteinExistence type="predicted"/>